<reference evidence="2 3" key="1">
    <citation type="submission" date="2020-07" db="EMBL/GenBank/DDBJ databases">
        <authorList>
            <person name="Criscuolo A."/>
        </authorList>
    </citation>
    <scope>NUCLEOTIDE SEQUENCE [LARGE SCALE GENOMIC DNA]</scope>
    <source>
        <strain evidence="2">CIP111649</strain>
    </source>
</reference>
<keyword evidence="1" id="KW-0812">Transmembrane</keyword>
<keyword evidence="1" id="KW-1133">Transmembrane helix</keyword>
<accession>A0A6V7R9X4</accession>
<evidence type="ECO:0000313" key="3">
    <source>
        <dbReference type="Proteomes" id="UP000589351"/>
    </source>
</evidence>
<feature type="transmembrane region" description="Helical" evidence="1">
    <location>
        <begin position="44"/>
        <end position="66"/>
    </location>
</feature>
<evidence type="ECO:0000313" key="2">
    <source>
        <dbReference type="EMBL" id="CAD2073778.1"/>
    </source>
</evidence>
<organism evidence="2 3">
    <name type="scientific">Jeotgalicoccus meleagridis</name>
    <dbReference type="NCBI Taxonomy" id="2759181"/>
    <lineage>
        <taxon>Bacteria</taxon>
        <taxon>Bacillati</taxon>
        <taxon>Bacillota</taxon>
        <taxon>Bacilli</taxon>
        <taxon>Bacillales</taxon>
        <taxon>Staphylococcaceae</taxon>
        <taxon>Jeotgalicoccus</taxon>
    </lineage>
</organism>
<dbReference type="AlphaFoldDB" id="A0A6V7R9X4"/>
<proteinExistence type="predicted"/>
<feature type="transmembrane region" description="Helical" evidence="1">
    <location>
        <begin position="7"/>
        <end position="24"/>
    </location>
</feature>
<dbReference type="Proteomes" id="UP000589351">
    <property type="component" value="Unassembled WGS sequence"/>
</dbReference>
<evidence type="ECO:0000256" key="1">
    <source>
        <dbReference type="SAM" id="Phobius"/>
    </source>
</evidence>
<keyword evidence="3" id="KW-1185">Reference proteome</keyword>
<protein>
    <submittedName>
        <fullName evidence="2">TM2 domain protein</fullName>
    </submittedName>
</protein>
<gene>
    <name evidence="2" type="ORF">JEODO184_00557</name>
</gene>
<name>A0A6V7R9X4_9STAP</name>
<keyword evidence="1" id="KW-0472">Membrane</keyword>
<comment type="caution">
    <text evidence="2">The sequence shown here is derived from an EMBL/GenBank/DDBJ whole genome shotgun (WGS) entry which is preliminary data.</text>
</comment>
<sequence length="80" mass="9074">MPGEKNAGIAAVLSFFVTGLGQIYNGQIFKGILLILIQIVNGLLLYILIGFITMPIVWLYGVINAYRHAERINRRLYNRH</sequence>
<dbReference type="EMBL" id="CAJEWD010000004">
    <property type="protein sequence ID" value="CAD2073778.1"/>
    <property type="molecule type" value="Genomic_DNA"/>
</dbReference>